<dbReference type="InterPro" id="IPR055164">
    <property type="entry name" value="EDR1/CTR1/ARMC3-like_pept-like"/>
</dbReference>
<accession>A0ABD1TWU2</accession>
<keyword evidence="2" id="KW-0418">Kinase</keyword>
<protein>
    <submittedName>
        <fullName evidence="2">Protein kinase superfamily protein</fullName>
    </submittedName>
</protein>
<gene>
    <name evidence="2" type="ORF">Adt_13290</name>
</gene>
<proteinExistence type="predicted"/>
<organism evidence="2 3">
    <name type="scientific">Abeliophyllum distichum</name>
    <dbReference type="NCBI Taxonomy" id="126358"/>
    <lineage>
        <taxon>Eukaryota</taxon>
        <taxon>Viridiplantae</taxon>
        <taxon>Streptophyta</taxon>
        <taxon>Embryophyta</taxon>
        <taxon>Tracheophyta</taxon>
        <taxon>Spermatophyta</taxon>
        <taxon>Magnoliopsida</taxon>
        <taxon>eudicotyledons</taxon>
        <taxon>Gunneridae</taxon>
        <taxon>Pentapetalae</taxon>
        <taxon>asterids</taxon>
        <taxon>lamiids</taxon>
        <taxon>Lamiales</taxon>
        <taxon>Oleaceae</taxon>
        <taxon>Forsythieae</taxon>
        <taxon>Abeliophyllum</taxon>
    </lineage>
</organism>
<evidence type="ECO:0000313" key="2">
    <source>
        <dbReference type="EMBL" id="KAL2517043.1"/>
    </source>
</evidence>
<evidence type="ECO:0000259" key="1">
    <source>
        <dbReference type="Pfam" id="PF14381"/>
    </source>
</evidence>
<dbReference type="Pfam" id="PF14381">
    <property type="entry name" value="EDR1_CTR1_ARMC3_pept"/>
    <property type="match status" value="1"/>
</dbReference>
<feature type="domain" description="EDR1/CTR1/ARMC3-like peptidase-like" evidence="1">
    <location>
        <begin position="241"/>
        <end position="310"/>
    </location>
</feature>
<keyword evidence="3" id="KW-1185">Reference proteome</keyword>
<name>A0ABD1TWU2_9LAMI</name>
<dbReference type="EMBL" id="JBFOLK010000004">
    <property type="protein sequence ID" value="KAL2517043.1"/>
    <property type="molecule type" value="Genomic_DNA"/>
</dbReference>
<dbReference type="GO" id="GO:0016301">
    <property type="term" value="F:kinase activity"/>
    <property type="evidence" value="ECO:0007669"/>
    <property type="project" value="UniProtKB-KW"/>
</dbReference>
<dbReference type="Proteomes" id="UP001604336">
    <property type="component" value="Unassembled WGS sequence"/>
</dbReference>
<reference evidence="3" key="1">
    <citation type="submission" date="2024-07" db="EMBL/GenBank/DDBJ databases">
        <title>Two chromosome-level genome assemblies of Korean endemic species Abeliophyllum distichum and Forsythia ovata (Oleaceae).</title>
        <authorList>
            <person name="Jang H."/>
        </authorList>
    </citation>
    <scope>NUCLEOTIDE SEQUENCE [LARGE SCALE GENOMIC DNA]</scope>
</reference>
<keyword evidence="2" id="KW-0808">Transferase</keyword>
<dbReference type="AlphaFoldDB" id="A0ABD1TWU2"/>
<comment type="caution">
    <text evidence="2">The sequence shown here is derived from an EMBL/GenBank/DDBJ whole genome shotgun (WGS) entry which is preliminary data.</text>
</comment>
<evidence type="ECO:0000313" key="3">
    <source>
        <dbReference type="Proteomes" id="UP001604336"/>
    </source>
</evidence>
<sequence>MLKAEIFDRFKNEKGEFKPSLCDDAKGLLQLIHKKQLAAFVNWLTEKKKKDKSFNQVNPVKSKSDDRDIIEEEEREPFLQPPPSVVVPNAVVDCECQVGKDRRLERKVSLQQLSSNGSNYSISADHQGKERGFERQLSLQRFSSGGSTSYAGSLFSGTTLDGNWSSITTGILKDPTTTNEVEEVRGVENVGNGLAQRFKEGYYLQLTLARRLTEQATLVSEPMLVQESRSAEHLVGGSADVEIASYRLWVSGCLSYTDKISDGFYNILGMNPYMWLMCNDLYEGRRTPPLMALRTLEPSDTSMEVVIVDRLTPLI</sequence>